<evidence type="ECO:0000313" key="3">
    <source>
        <dbReference type="Proteomes" id="UP000838686"/>
    </source>
</evidence>
<protein>
    <recommendedName>
        <fullName evidence="1">Schlafen AlbA-2 domain-containing protein</fullName>
    </recommendedName>
</protein>
<dbReference type="RefSeq" id="WP_236344485.1">
    <property type="nucleotide sequence ID" value="NZ_CAKMMF010000026.1"/>
</dbReference>
<accession>A0ABN8GX60</accession>
<dbReference type="PANTHER" id="PTHR30595:SF6">
    <property type="entry name" value="SCHLAFEN ALBA-2 DOMAIN-CONTAINING PROTEIN"/>
    <property type="match status" value="1"/>
</dbReference>
<feature type="domain" description="Schlafen AlbA-2" evidence="1">
    <location>
        <begin position="290"/>
        <end position="408"/>
    </location>
</feature>
<dbReference type="PANTHER" id="PTHR30595">
    <property type="entry name" value="GLPR-RELATED TRANSCRIPTIONAL REPRESSOR"/>
    <property type="match status" value="1"/>
</dbReference>
<keyword evidence="3" id="KW-1185">Reference proteome</keyword>
<sequence length="433" mass="50030">MNIEQIQQRLVKFRSLELRLELHSNFSAMELMRIVVRNTDSLKETEVYNYGQVIFIQHHVSGEHLSQIIEQMKKQGRFSFETPDFCEIIECKHDLSKISFDERKLSSGQWNGIQSNKLPCQIIQSSQEIDHKFNQLTDRSINKSGLLYFPTLRDAEFYYLYDTFAENNNTLRSFFQLIIFDERAWFERILVNKYGLQVSVAGEEAGVCELKLFGKRPGIARVVALSKNTMIDIPLDALSAELYVYLSLNNEVLDTRYIAEGVFAFAPTADVVFEQDEQFNIEGVIMLRGEGIHHDYKQAYTDKIPITMCAFANAEGGSVFVGIDDDGKVVGVVNGDDLRLKVENWWEDNAIGKVDRRYVFHPLFDEKGIERTVVEIRVEEAKTKPIAIRKNNGQETYYMRRDGSNRPMRRDDFVHLIQLSSRNSDSTSLIIRK</sequence>
<dbReference type="Gene3D" id="3.30.950.30">
    <property type="entry name" value="Schlafen, AAA domain"/>
    <property type="match status" value="1"/>
</dbReference>
<evidence type="ECO:0000313" key="2">
    <source>
        <dbReference type="EMBL" id="CAH1216511.1"/>
    </source>
</evidence>
<dbReference type="Proteomes" id="UP000838686">
    <property type="component" value="Unassembled WGS sequence"/>
</dbReference>
<proteinExistence type="predicted"/>
<dbReference type="InterPro" id="IPR007421">
    <property type="entry name" value="Schlafen_AlbA_2_dom"/>
</dbReference>
<dbReference type="Pfam" id="PF04326">
    <property type="entry name" value="SLFN_AlbA_2"/>
    <property type="match status" value="1"/>
</dbReference>
<gene>
    <name evidence="2" type="ORF">PAECIP111893_04144</name>
</gene>
<dbReference type="EMBL" id="CAKMMF010000026">
    <property type="protein sequence ID" value="CAH1216511.1"/>
    <property type="molecule type" value="Genomic_DNA"/>
</dbReference>
<name>A0ABN8GX60_9BACL</name>
<dbReference type="InterPro" id="IPR038461">
    <property type="entry name" value="Schlafen_AlbA_2_dom_sf"/>
</dbReference>
<comment type="caution">
    <text evidence="2">The sequence shown here is derived from an EMBL/GenBank/DDBJ whole genome shotgun (WGS) entry which is preliminary data.</text>
</comment>
<reference evidence="2" key="1">
    <citation type="submission" date="2022-01" db="EMBL/GenBank/DDBJ databases">
        <authorList>
            <person name="Criscuolo A."/>
        </authorList>
    </citation>
    <scope>NUCLEOTIDE SEQUENCE</scope>
    <source>
        <strain evidence="2">CIP111893</strain>
    </source>
</reference>
<organism evidence="2 3">
    <name type="scientific">Paenibacillus plantiphilus</name>
    <dbReference type="NCBI Taxonomy" id="2905650"/>
    <lineage>
        <taxon>Bacteria</taxon>
        <taxon>Bacillati</taxon>
        <taxon>Bacillota</taxon>
        <taxon>Bacilli</taxon>
        <taxon>Bacillales</taxon>
        <taxon>Paenibacillaceae</taxon>
        <taxon>Paenibacillus</taxon>
    </lineage>
</organism>
<evidence type="ECO:0000259" key="1">
    <source>
        <dbReference type="Pfam" id="PF04326"/>
    </source>
</evidence>